<dbReference type="EMBL" id="KZ858998">
    <property type="protein sequence ID" value="RDW25598.1"/>
    <property type="molecule type" value="Genomic_DNA"/>
</dbReference>
<feature type="region of interest" description="Disordered" evidence="1">
    <location>
        <begin position="1"/>
        <end position="40"/>
    </location>
</feature>
<evidence type="ECO:0000313" key="4">
    <source>
        <dbReference type="Proteomes" id="UP000182444"/>
    </source>
</evidence>
<gene>
    <name evidence="3" type="ORF">B0I71DRAFT_132327</name>
    <name evidence="2" type="ORF">YALI1_E29894g</name>
</gene>
<dbReference type="Proteomes" id="UP000182444">
    <property type="component" value="Chromosome 1E"/>
</dbReference>
<evidence type="ECO:0000256" key="1">
    <source>
        <dbReference type="SAM" id="MobiDB-lite"/>
    </source>
</evidence>
<dbReference type="VEuPathDB" id="FungiDB:YALI1_E29894g"/>
<evidence type="ECO:0000313" key="2">
    <source>
        <dbReference type="EMBL" id="AOW05940.1"/>
    </source>
</evidence>
<reference evidence="3 5" key="2">
    <citation type="submission" date="2018-07" db="EMBL/GenBank/DDBJ databases">
        <title>Draft Genome Assemblies for Five Robust Yarrowia lipolytica Strains Exhibiting High Lipid Production and Pentose Sugar Utilization and Sugar Alcohol Secretion from Undetoxified Lignocellulosic Biomass Hydrolysates.</title>
        <authorList>
            <consortium name="DOE Joint Genome Institute"/>
            <person name="Walker C."/>
            <person name="Ryu S."/>
            <person name="Na H."/>
            <person name="Zane M."/>
            <person name="LaButti K."/>
            <person name="Lipzen A."/>
            <person name="Haridas S."/>
            <person name="Barry K."/>
            <person name="Grigoriev I.V."/>
            <person name="Quarterman J."/>
            <person name="Slininger P."/>
            <person name="Dien B."/>
            <person name="Trinh C.T."/>
        </authorList>
    </citation>
    <scope>NUCLEOTIDE SEQUENCE [LARGE SCALE GENOMIC DNA]</scope>
    <source>
        <strain evidence="3 5">YB392</strain>
    </source>
</reference>
<evidence type="ECO:0000313" key="3">
    <source>
        <dbReference type="EMBL" id="RDW25598.1"/>
    </source>
</evidence>
<dbReference type="EMBL" id="CP017557">
    <property type="protein sequence ID" value="AOW05940.1"/>
    <property type="molecule type" value="Genomic_DNA"/>
</dbReference>
<organism evidence="2 4">
    <name type="scientific">Yarrowia lipolytica</name>
    <name type="common">Candida lipolytica</name>
    <dbReference type="NCBI Taxonomy" id="4952"/>
    <lineage>
        <taxon>Eukaryota</taxon>
        <taxon>Fungi</taxon>
        <taxon>Dikarya</taxon>
        <taxon>Ascomycota</taxon>
        <taxon>Saccharomycotina</taxon>
        <taxon>Dipodascomycetes</taxon>
        <taxon>Dipodascales</taxon>
        <taxon>Dipodascales incertae sedis</taxon>
        <taxon>Yarrowia</taxon>
    </lineage>
</organism>
<dbReference type="AlphaFoldDB" id="A0A1D8NJX7"/>
<name>A0A1D8NJX7_YARLL</name>
<dbReference type="Proteomes" id="UP000256601">
    <property type="component" value="Unassembled WGS sequence"/>
</dbReference>
<evidence type="ECO:0000313" key="5">
    <source>
        <dbReference type="Proteomes" id="UP000256601"/>
    </source>
</evidence>
<proteinExistence type="predicted"/>
<feature type="compositionally biased region" description="Polar residues" evidence="1">
    <location>
        <begin position="91"/>
        <end position="101"/>
    </location>
</feature>
<reference evidence="2 4" key="1">
    <citation type="journal article" date="2016" name="PLoS ONE">
        <title>Sequence Assembly of Yarrowia lipolytica Strain W29/CLIB89 Shows Transposable Element Diversity.</title>
        <authorList>
            <person name="Magnan C."/>
            <person name="Yu J."/>
            <person name="Chang I."/>
            <person name="Jahn E."/>
            <person name="Kanomata Y."/>
            <person name="Wu J."/>
            <person name="Zeller M."/>
            <person name="Oakes M."/>
            <person name="Baldi P."/>
            <person name="Sandmeyer S."/>
        </authorList>
    </citation>
    <scope>NUCLEOTIDE SEQUENCE [LARGE SCALE GENOMIC DNA]</scope>
    <source>
        <strain evidence="2">CLIB89</strain>
        <strain evidence="4">CLIB89(W29)</strain>
    </source>
</reference>
<dbReference type="VEuPathDB" id="FungiDB:YALI0_E25003g"/>
<feature type="region of interest" description="Disordered" evidence="1">
    <location>
        <begin position="84"/>
        <end position="117"/>
    </location>
</feature>
<dbReference type="KEGG" id="yli:2912673"/>
<dbReference type="OrthoDB" id="4090654at2759"/>
<feature type="compositionally biased region" description="Polar residues" evidence="1">
    <location>
        <begin position="21"/>
        <end position="40"/>
    </location>
</feature>
<accession>A0A1D8NJX7</accession>
<sequence>MNEQDDNDVRSPGLSSSCSSAMTSHTGTPLLQEACSSSSVPPMSLDAFNEKLLIHPSGEEQVVLSCATQSHVATRSRRRYDVDVFFDRQQNESSQGTTPAATGSDKSKGKQPAVSATVESISAPLASQVVPPAAVSLFPATNMNQFDSKSEEYIPLDGCVEG</sequence>
<protein>
    <submittedName>
        <fullName evidence="2">Uncharacterized protein</fullName>
    </submittedName>
</protein>